<evidence type="ECO:0000313" key="5">
    <source>
        <dbReference type="Proteomes" id="UP000196587"/>
    </source>
</evidence>
<protein>
    <recommendedName>
        <fullName evidence="7">Abhydrolase family protein</fullName>
    </recommendedName>
</protein>
<evidence type="ECO:0000313" key="6">
    <source>
        <dbReference type="Proteomes" id="UP000285159"/>
    </source>
</evidence>
<evidence type="ECO:0000313" key="1">
    <source>
        <dbReference type="EMBL" id="OUO01874.1"/>
    </source>
</evidence>
<gene>
    <name evidence="2" type="ORF">B5F24_11755</name>
    <name evidence="1" type="ORF">B5F97_06555</name>
    <name evidence="3" type="ORF">DWX38_08055</name>
</gene>
<evidence type="ECO:0000313" key="2">
    <source>
        <dbReference type="EMBL" id="OUP33285.1"/>
    </source>
</evidence>
<dbReference type="EMBL" id="QRWP01000005">
    <property type="protein sequence ID" value="RGT33806.1"/>
    <property type="molecule type" value="Genomic_DNA"/>
</dbReference>
<dbReference type="InterPro" id="IPR025890">
    <property type="entry name" value="Abhydrolase_bac"/>
</dbReference>
<comment type="caution">
    <text evidence="2">The sequence shown here is derived from an EMBL/GenBank/DDBJ whole genome shotgun (WGS) entry which is preliminary data.</text>
</comment>
<dbReference type="AlphaFoldDB" id="A0A1Y4JL86"/>
<dbReference type="InterPro" id="IPR029058">
    <property type="entry name" value="AB_hydrolase_fold"/>
</dbReference>
<reference evidence="2" key="2">
    <citation type="journal article" date="2018" name="BMC Genomics">
        <title>Whole genome sequencing and function prediction of 133 gut anaerobes isolated from chicken caecum in pure cultures.</title>
        <authorList>
            <person name="Medvecky M."/>
            <person name="Cejkova D."/>
            <person name="Polansky O."/>
            <person name="Karasova D."/>
            <person name="Kubasova T."/>
            <person name="Cizek A."/>
            <person name="Rychlik I."/>
        </authorList>
    </citation>
    <scope>NUCLEOTIDE SEQUENCE</scope>
    <source>
        <strain evidence="2">An189</strain>
        <strain evidence="1">An43</strain>
    </source>
</reference>
<dbReference type="InterPro" id="IPR050261">
    <property type="entry name" value="FrsA_esterase"/>
</dbReference>
<dbReference type="Proteomes" id="UP000196587">
    <property type="component" value="Unassembled WGS sequence"/>
</dbReference>
<evidence type="ECO:0000313" key="3">
    <source>
        <dbReference type="EMBL" id="RGT33806.1"/>
    </source>
</evidence>
<name>A0A1Y4JL86_9BACE</name>
<reference evidence="4 5" key="1">
    <citation type="submission" date="2017-04" db="EMBL/GenBank/DDBJ databases">
        <title>Function of individual gut microbiota members based on whole genome sequencing of pure cultures obtained from chicken caecum.</title>
        <authorList>
            <person name="Medvecky M."/>
            <person name="Cejkova D."/>
            <person name="Polansky O."/>
            <person name="Karasova D."/>
            <person name="Kubasova T."/>
            <person name="Cizek A."/>
            <person name="Rychlik I."/>
        </authorList>
    </citation>
    <scope>NUCLEOTIDE SEQUENCE [LARGE SCALE GENOMIC DNA]</scope>
    <source>
        <strain evidence="5">An189</strain>
        <strain evidence="4">An43</strain>
    </source>
</reference>
<dbReference type="PANTHER" id="PTHR22946:SF8">
    <property type="entry name" value="ACETYL XYLAN ESTERASE DOMAIN-CONTAINING PROTEIN"/>
    <property type="match status" value="1"/>
</dbReference>
<dbReference type="RefSeq" id="WP_009120665.1">
    <property type="nucleotide sequence ID" value="NZ_CABIZW010000001.1"/>
</dbReference>
<dbReference type="Proteomes" id="UP000285159">
    <property type="component" value="Unassembled WGS sequence"/>
</dbReference>
<organism evidence="2 5">
    <name type="scientific">Bacteroides clarus</name>
    <dbReference type="NCBI Taxonomy" id="626929"/>
    <lineage>
        <taxon>Bacteria</taxon>
        <taxon>Pseudomonadati</taxon>
        <taxon>Bacteroidota</taxon>
        <taxon>Bacteroidia</taxon>
        <taxon>Bacteroidales</taxon>
        <taxon>Bacteroidaceae</taxon>
        <taxon>Bacteroides</taxon>
    </lineage>
</organism>
<accession>A0A1Y4JL86</accession>
<dbReference type="EMBL" id="NFKE01000008">
    <property type="protein sequence ID" value="OUP33285.1"/>
    <property type="molecule type" value="Genomic_DNA"/>
</dbReference>
<evidence type="ECO:0008006" key="7">
    <source>
        <dbReference type="Google" id="ProtNLM"/>
    </source>
</evidence>
<sequence>MKKRNIMIGLLLCWYILVAAQVTGWSPDEHKVIRSGRDDGRFLSSYGVVHTMLSDIEPECAFRPDMSKREFSKWQKKVRKSMQEIMNFPKRQDNSSVPKCIHTVQRDGYQLEKWEYYPLSGCVSTFLVLIPDSLVKPSPAILCIPGSGGSKEGLAGEPGITAKFDDDYRNPKVTMALNFAKAGYIAVAVDNPAAGEAADLERYVRGRNYNYDLFSRFLLEMGWSYLGYTAYLDMQVLEWMKSRPYIRKDRIVVSGFSLGTEPLMVLGVLDPSIYAFVYNDFLCQTQERALVMTAPDKNGTRIFPNSIRHLIPNFWRKFNFPDIVASLAPRPVILTEGGLDRDFNIIRKAYEISGYPSNVEMYHYPKFADPQKRKKIDKLPEGLSRDEYFNRVNVDAPDHYFKSELVIPWLKKHLKE</sequence>
<dbReference type="PANTHER" id="PTHR22946">
    <property type="entry name" value="DIENELACTONE HYDROLASE DOMAIN-CONTAINING PROTEIN-RELATED"/>
    <property type="match status" value="1"/>
</dbReference>
<dbReference type="SUPFAM" id="SSF53474">
    <property type="entry name" value="alpha/beta-Hydrolases"/>
    <property type="match status" value="1"/>
</dbReference>
<dbReference type="Proteomes" id="UP000195386">
    <property type="component" value="Unassembled WGS sequence"/>
</dbReference>
<reference evidence="3 6" key="3">
    <citation type="submission" date="2018-08" db="EMBL/GenBank/DDBJ databases">
        <title>A genome reference for cultivated species of the human gut microbiota.</title>
        <authorList>
            <person name="Zou Y."/>
            <person name="Xue W."/>
            <person name="Luo G."/>
        </authorList>
    </citation>
    <scope>NUCLEOTIDE SEQUENCE [LARGE SCALE GENOMIC DNA]</scope>
    <source>
        <strain evidence="3 6">AF19-1AC</strain>
    </source>
</reference>
<evidence type="ECO:0000313" key="4">
    <source>
        <dbReference type="Proteomes" id="UP000195386"/>
    </source>
</evidence>
<dbReference type="Gene3D" id="3.40.50.1820">
    <property type="entry name" value="alpha/beta hydrolase"/>
    <property type="match status" value="1"/>
</dbReference>
<dbReference type="Pfam" id="PF12715">
    <property type="entry name" value="Abhydrolase_7"/>
    <property type="match status" value="1"/>
</dbReference>
<dbReference type="EMBL" id="NFII01000004">
    <property type="protein sequence ID" value="OUO01874.1"/>
    <property type="molecule type" value="Genomic_DNA"/>
</dbReference>
<proteinExistence type="predicted"/>